<dbReference type="PANTHER" id="PTHR12153">
    <property type="entry name" value="SELENOPROTEIN O"/>
    <property type="match status" value="1"/>
</dbReference>
<organism evidence="1 2">
    <name type="scientific">Geodia barretti</name>
    <name type="common">Barrett's horny sponge</name>
    <dbReference type="NCBI Taxonomy" id="519541"/>
    <lineage>
        <taxon>Eukaryota</taxon>
        <taxon>Metazoa</taxon>
        <taxon>Porifera</taxon>
        <taxon>Demospongiae</taxon>
        <taxon>Heteroscleromorpha</taxon>
        <taxon>Tetractinellida</taxon>
        <taxon>Astrophorina</taxon>
        <taxon>Geodiidae</taxon>
        <taxon>Geodia</taxon>
    </lineage>
</organism>
<gene>
    <name evidence="1" type="ORF">GBAR_LOCUS14298</name>
</gene>
<protein>
    <submittedName>
        <fullName evidence="1">Protein adenylyltransferase SelO, mitochondrial</fullName>
    </submittedName>
</protein>
<keyword evidence="1" id="KW-0548">Nucleotidyltransferase</keyword>
<dbReference type="GO" id="GO:0016779">
    <property type="term" value="F:nucleotidyltransferase activity"/>
    <property type="evidence" value="ECO:0007669"/>
    <property type="project" value="UniProtKB-KW"/>
</dbReference>
<keyword evidence="2" id="KW-1185">Reference proteome</keyword>
<evidence type="ECO:0000313" key="1">
    <source>
        <dbReference type="EMBL" id="CAI8024622.1"/>
    </source>
</evidence>
<dbReference type="AlphaFoldDB" id="A0AA35S8T8"/>
<keyword evidence="1" id="KW-0808">Transferase</keyword>
<sequence>MFQQLMETAPEVLQALGLRPESLQQEIAKMQNMDKLKEMSVEEKRSGDRAVWLEWLSRYSHRLHRDLDSGTDVSKVNEVRLCTMKQNNPRFILRNHILQTAIYRTCRERKFL</sequence>
<comment type="caution">
    <text evidence="1">The sequence shown here is derived from an EMBL/GenBank/DDBJ whole genome shotgun (WGS) entry which is preliminary data.</text>
</comment>
<dbReference type="Proteomes" id="UP001174909">
    <property type="component" value="Unassembled WGS sequence"/>
</dbReference>
<dbReference type="EMBL" id="CASHTH010002088">
    <property type="protein sequence ID" value="CAI8024622.1"/>
    <property type="molecule type" value="Genomic_DNA"/>
</dbReference>
<name>A0AA35S8T8_GEOBA</name>
<reference evidence="1" key="1">
    <citation type="submission" date="2023-03" db="EMBL/GenBank/DDBJ databases">
        <authorList>
            <person name="Steffen K."/>
            <person name="Cardenas P."/>
        </authorList>
    </citation>
    <scope>NUCLEOTIDE SEQUENCE</scope>
</reference>
<proteinExistence type="predicted"/>
<accession>A0AA35S8T8</accession>
<dbReference type="PANTHER" id="PTHR12153:SF15">
    <property type="entry name" value="PROTEIN ADENYLYLTRANSFERASE SELO, MITOCHONDRIAL"/>
    <property type="match status" value="1"/>
</dbReference>
<evidence type="ECO:0000313" key="2">
    <source>
        <dbReference type="Proteomes" id="UP001174909"/>
    </source>
</evidence>